<dbReference type="AlphaFoldDB" id="A0A0E0G8T7"/>
<dbReference type="Gramene" id="ONIVA02G24120.1">
    <property type="protein sequence ID" value="ONIVA02G24120.1"/>
    <property type="gene ID" value="ONIVA02G24120"/>
</dbReference>
<reference evidence="2" key="2">
    <citation type="submission" date="2018-04" db="EMBL/GenBank/DDBJ databases">
        <title>OnivRS2 (Oryza nivara Reference Sequence Version 2).</title>
        <authorList>
            <person name="Zhang J."/>
            <person name="Kudrna D."/>
            <person name="Lee S."/>
            <person name="Talag J."/>
            <person name="Rajasekar S."/>
            <person name="Welchert J."/>
            <person name="Hsing Y.-I."/>
            <person name="Wing R.A."/>
        </authorList>
    </citation>
    <scope>NUCLEOTIDE SEQUENCE [LARGE SCALE GENOMIC DNA]</scope>
    <source>
        <strain evidence="2">SL10</strain>
    </source>
</reference>
<dbReference type="HOGENOM" id="CLU_2964907_0_0_1"/>
<accession>A0A0E0G8T7</accession>
<proteinExistence type="predicted"/>
<protein>
    <submittedName>
        <fullName evidence="2">Uncharacterized protein</fullName>
    </submittedName>
</protein>
<name>A0A0E0G8T7_ORYNI</name>
<dbReference type="Proteomes" id="UP000006591">
    <property type="component" value="Chromosome 2"/>
</dbReference>
<keyword evidence="3" id="KW-1185">Reference proteome</keyword>
<organism evidence="2">
    <name type="scientific">Oryza nivara</name>
    <name type="common">Indian wild rice</name>
    <name type="synonym">Oryza sativa f. spontanea</name>
    <dbReference type="NCBI Taxonomy" id="4536"/>
    <lineage>
        <taxon>Eukaryota</taxon>
        <taxon>Viridiplantae</taxon>
        <taxon>Streptophyta</taxon>
        <taxon>Embryophyta</taxon>
        <taxon>Tracheophyta</taxon>
        <taxon>Spermatophyta</taxon>
        <taxon>Magnoliopsida</taxon>
        <taxon>Liliopsida</taxon>
        <taxon>Poales</taxon>
        <taxon>Poaceae</taxon>
        <taxon>BOP clade</taxon>
        <taxon>Oryzoideae</taxon>
        <taxon>Oryzeae</taxon>
        <taxon>Oryzinae</taxon>
        <taxon>Oryza</taxon>
    </lineage>
</organism>
<evidence type="ECO:0000313" key="3">
    <source>
        <dbReference type="Proteomes" id="UP000006591"/>
    </source>
</evidence>
<evidence type="ECO:0000256" key="1">
    <source>
        <dbReference type="SAM" id="MobiDB-lite"/>
    </source>
</evidence>
<feature type="compositionally biased region" description="Basic and acidic residues" evidence="1">
    <location>
        <begin position="1"/>
        <end position="11"/>
    </location>
</feature>
<reference evidence="2" key="1">
    <citation type="submission" date="2015-04" db="UniProtKB">
        <authorList>
            <consortium name="EnsemblPlants"/>
        </authorList>
    </citation>
    <scope>IDENTIFICATION</scope>
    <source>
        <strain evidence="2">SL10</strain>
    </source>
</reference>
<feature type="region of interest" description="Disordered" evidence="1">
    <location>
        <begin position="1"/>
        <end position="31"/>
    </location>
</feature>
<evidence type="ECO:0000313" key="2">
    <source>
        <dbReference type="EnsemblPlants" id="ONIVA02G24120.1"/>
    </source>
</evidence>
<sequence length="59" mass="6566">MAAQKGEERAPDLGGGRGVRTARGRARARVPVARHVAVEAKQKPRHMLLPAEEERRRDI</sequence>
<dbReference type="EnsemblPlants" id="ONIVA02G24120.1">
    <property type="protein sequence ID" value="ONIVA02G24120.1"/>
    <property type="gene ID" value="ONIVA02G24120"/>
</dbReference>